<dbReference type="GeneID" id="129336020"/>
<evidence type="ECO:0000313" key="2">
    <source>
        <dbReference type="Proteomes" id="UP001190640"/>
    </source>
</evidence>
<keyword evidence="2" id="KW-1185">Reference proteome</keyword>
<dbReference type="PANTHER" id="PTHR14566:SF0">
    <property type="entry name" value="CELL CYCLE REGULATOR OF NON-HOMOLOGOUS END JOINING"/>
    <property type="match status" value="1"/>
</dbReference>
<dbReference type="CTD" id="78996"/>
<sequence>MGTSKVAKKRILPVWMMEKIAVPARKLAEGRTKRRKKVWTRTETVYCMNEAELVDAALCILAEKCKDREVESASSEDEAQDPLQVVADPLRNSVSRCDSTGSRSPATSPKAPDKREASACSEKTKSEDDDALKYVREIFFS</sequence>
<dbReference type="InterPro" id="IPR028278">
    <property type="entry name" value="MRI"/>
</dbReference>
<feature type="compositionally biased region" description="Polar residues" evidence="1">
    <location>
        <begin position="92"/>
        <end position="107"/>
    </location>
</feature>
<gene>
    <name evidence="3" type="primary">CYREN</name>
</gene>
<accession>A0AA97JVA6</accession>
<feature type="region of interest" description="Disordered" evidence="1">
    <location>
        <begin position="70"/>
        <end position="127"/>
    </location>
</feature>
<dbReference type="RefSeq" id="XP_054844950.1">
    <property type="nucleotide sequence ID" value="XM_054988975.1"/>
</dbReference>
<dbReference type="GO" id="GO:0005634">
    <property type="term" value="C:nucleus"/>
    <property type="evidence" value="ECO:0007669"/>
    <property type="project" value="TreeGrafter"/>
</dbReference>
<dbReference type="Pfam" id="PF15325">
    <property type="entry name" value="MRI"/>
    <property type="match status" value="1"/>
</dbReference>
<reference evidence="3" key="1">
    <citation type="submission" date="2025-08" db="UniProtKB">
        <authorList>
            <consortium name="RefSeq"/>
        </authorList>
    </citation>
    <scope>IDENTIFICATION</scope>
    <source>
        <tissue evidence="3">Blood</tissue>
    </source>
</reference>
<dbReference type="AlphaFoldDB" id="A0AA97JVA6"/>
<dbReference type="Proteomes" id="UP001190640">
    <property type="component" value="Chromosome 9"/>
</dbReference>
<dbReference type="PANTHER" id="PTHR14566">
    <property type="entry name" value="CELL CYCLE REGULATOR OF NON-HOMOLOGOUS END JOINING"/>
    <property type="match status" value="1"/>
</dbReference>
<evidence type="ECO:0000256" key="1">
    <source>
        <dbReference type="SAM" id="MobiDB-lite"/>
    </source>
</evidence>
<dbReference type="GO" id="GO:0005737">
    <property type="term" value="C:cytoplasm"/>
    <property type="evidence" value="ECO:0007669"/>
    <property type="project" value="TreeGrafter"/>
</dbReference>
<protein>
    <submittedName>
        <fullName evidence="3">Cell cycle regulator of non-homologous end joining</fullName>
    </submittedName>
</protein>
<proteinExistence type="predicted"/>
<organism evidence="2 3">
    <name type="scientific">Eublepharis macularius</name>
    <name type="common">Leopard gecko</name>
    <name type="synonym">Cyrtodactylus macularius</name>
    <dbReference type="NCBI Taxonomy" id="481883"/>
    <lineage>
        <taxon>Eukaryota</taxon>
        <taxon>Metazoa</taxon>
        <taxon>Chordata</taxon>
        <taxon>Craniata</taxon>
        <taxon>Vertebrata</taxon>
        <taxon>Euteleostomi</taxon>
        <taxon>Lepidosauria</taxon>
        <taxon>Squamata</taxon>
        <taxon>Bifurcata</taxon>
        <taxon>Gekkota</taxon>
        <taxon>Eublepharidae</taxon>
        <taxon>Eublepharinae</taxon>
        <taxon>Eublepharis</taxon>
    </lineage>
</organism>
<dbReference type="KEGG" id="emc:129336020"/>
<name>A0AA97JVA6_EUBMA</name>
<dbReference type="GO" id="GO:2001033">
    <property type="term" value="P:negative regulation of double-strand break repair via nonhomologous end joining"/>
    <property type="evidence" value="ECO:0007669"/>
    <property type="project" value="InterPro"/>
</dbReference>
<feature type="compositionally biased region" description="Basic and acidic residues" evidence="1">
    <location>
        <begin position="111"/>
        <end position="127"/>
    </location>
</feature>
<dbReference type="GO" id="GO:0006303">
    <property type="term" value="P:double-strand break repair via nonhomologous end joining"/>
    <property type="evidence" value="ECO:0007669"/>
    <property type="project" value="TreeGrafter"/>
</dbReference>
<evidence type="ECO:0000313" key="3">
    <source>
        <dbReference type="RefSeq" id="XP_054844950.1"/>
    </source>
</evidence>